<dbReference type="Pfam" id="PF04967">
    <property type="entry name" value="HTH_10"/>
    <property type="match status" value="1"/>
</dbReference>
<sequence>MSSDDEASVTEPIRVLFVDDEQRLVEVAARFLEDLQESFVVVTETSASDALDRLDHEGVPDCIVSDYRMPGLDGLEFLEAVREEHSKVPFVLSTGKGSEEVASEAISAGVTDYLRKDTGTDQYAVLANRIENAVAQRRAERALAERERRLAAQRDELATFDRINAVIQGIIRNLVAAATRDEIEHTICERLAASELYEFAWIAERGAGGDLAVRTGAGIDDTDGVDVATDGGAVAEPAARALETGGVQVLDPADGSIVEDEAATDHEHRSAAAIPLSYENVVYGVLAVYSTRRDAFSEREQSGFAVLGEIAGFAINAAQNMRLLLSDTAVALELHVPDGSGFATRLTERLDCRYSLDGVVPGADGTLLQYVVVDGVAPERVLDAADESDLVASARLVSERETGSVFELAITDSPVNTLIEVGGTVQEFTAEDGEARVVAEIATDADVRTVVDGFEAAYPGAELLSKRTVELPLRTEGTFRQTLDERLTQKQRSALRAAYFAGYYDWPRDSTAEQVAESMGITSPTLHNHLRKAQRELAAAFLENDPDA</sequence>
<dbReference type="Proteomes" id="UP000011625">
    <property type="component" value="Unassembled WGS sequence"/>
</dbReference>
<dbReference type="Pfam" id="PF00072">
    <property type="entry name" value="Response_reg"/>
    <property type="match status" value="1"/>
</dbReference>
<feature type="modified residue" description="4-aspartylphosphate" evidence="5">
    <location>
        <position position="66"/>
    </location>
</feature>
<dbReference type="SUPFAM" id="SSF55781">
    <property type="entry name" value="GAF domain-like"/>
    <property type="match status" value="1"/>
</dbReference>
<dbReference type="Pfam" id="PF15915">
    <property type="entry name" value="BAT"/>
    <property type="match status" value="1"/>
</dbReference>
<feature type="coiled-coil region" evidence="6">
    <location>
        <begin position="127"/>
        <end position="156"/>
    </location>
</feature>
<keyword evidence="2" id="KW-0418">Kinase</keyword>
<evidence type="ECO:0000313" key="9">
    <source>
        <dbReference type="Proteomes" id="UP000011625"/>
    </source>
</evidence>
<evidence type="ECO:0000256" key="1">
    <source>
        <dbReference type="ARBA" id="ARBA00022679"/>
    </source>
</evidence>
<evidence type="ECO:0000256" key="6">
    <source>
        <dbReference type="SAM" id="Coils"/>
    </source>
</evidence>
<dbReference type="InterPro" id="IPR007050">
    <property type="entry name" value="HTH_bacterioopsin"/>
</dbReference>
<evidence type="ECO:0000256" key="2">
    <source>
        <dbReference type="ARBA" id="ARBA00022777"/>
    </source>
</evidence>
<evidence type="ECO:0000259" key="7">
    <source>
        <dbReference type="PROSITE" id="PS50110"/>
    </source>
</evidence>
<keyword evidence="6" id="KW-0175">Coiled coil</keyword>
<evidence type="ECO:0000256" key="4">
    <source>
        <dbReference type="ARBA" id="ARBA00023163"/>
    </source>
</evidence>
<accession>M0NFM9</accession>
<dbReference type="OrthoDB" id="106505at2157"/>
<keyword evidence="1" id="KW-0808">Transferase</keyword>
<dbReference type="InterPro" id="IPR011006">
    <property type="entry name" value="CheY-like_superfamily"/>
</dbReference>
<evidence type="ECO:0000256" key="5">
    <source>
        <dbReference type="PROSITE-ProRule" id="PRU00169"/>
    </source>
</evidence>
<proteinExistence type="predicted"/>
<dbReference type="InterPro" id="IPR036388">
    <property type="entry name" value="WH-like_DNA-bd_sf"/>
</dbReference>
<keyword evidence="4" id="KW-0804">Transcription</keyword>
<dbReference type="InterPro" id="IPR003018">
    <property type="entry name" value="GAF"/>
</dbReference>
<dbReference type="GO" id="GO:0000160">
    <property type="term" value="P:phosphorelay signal transduction system"/>
    <property type="evidence" value="ECO:0007669"/>
    <property type="project" value="InterPro"/>
</dbReference>
<dbReference type="InterPro" id="IPR031803">
    <property type="entry name" value="BAT_GAF/HTH-assoc"/>
</dbReference>
<dbReference type="EMBL" id="AOME01000013">
    <property type="protein sequence ID" value="EMA55485.1"/>
    <property type="molecule type" value="Genomic_DNA"/>
</dbReference>
<keyword evidence="9" id="KW-1185">Reference proteome</keyword>
<evidence type="ECO:0000313" key="8">
    <source>
        <dbReference type="EMBL" id="EMA55485.1"/>
    </source>
</evidence>
<organism evidence="8 9">
    <name type="scientific">Halococcus salifodinae DSM 8989</name>
    <dbReference type="NCBI Taxonomy" id="1227456"/>
    <lineage>
        <taxon>Archaea</taxon>
        <taxon>Methanobacteriati</taxon>
        <taxon>Methanobacteriota</taxon>
        <taxon>Stenosarchaea group</taxon>
        <taxon>Halobacteria</taxon>
        <taxon>Halobacteriales</taxon>
        <taxon>Halococcaceae</taxon>
        <taxon>Halococcus</taxon>
    </lineage>
</organism>
<keyword evidence="5" id="KW-0597">Phosphoprotein</keyword>
<comment type="caution">
    <text evidence="8">The sequence shown here is derived from an EMBL/GenBank/DDBJ whole genome shotgun (WGS) entry which is preliminary data.</text>
</comment>
<dbReference type="Gene3D" id="3.40.50.2300">
    <property type="match status" value="1"/>
</dbReference>
<dbReference type="Pfam" id="PF13185">
    <property type="entry name" value="GAF_2"/>
    <property type="match status" value="1"/>
</dbReference>
<evidence type="ECO:0000256" key="3">
    <source>
        <dbReference type="ARBA" id="ARBA00023015"/>
    </source>
</evidence>
<feature type="domain" description="Response regulatory" evidence="7">
    <location>
        <begin position="14"/>
        <end position="131"/>
    </location>
</feature>
<dbReference type="GO" id="GO:0016301">
    <property type="term" value="F:kinase activity"/>
    <property type="evidence" value="ECO:0007669"/>
    <property type="project" value="UniProtKB-KW"/>
</dbReference>
<keyword evidence="3" id="KW-0805">Transcription regulation</keyword>
<protein>
    <submittedName>
        <fullName evidence="8">Bacterio-opsin activator-like protein</fullName>
    </submittedName>
</protein>
<dbReference type="STRING" id="1227456.C450_01924"/>
<dbReference type="PROSITE" id="PS50110">
    <property type="entry name" value="RESPONSE_REGULATORY"/>
    <property type="match status" value="1"/>
</dbReference>
<dbReference type="Gene3D" id="1.10.10.10">
    <property type="entry name" value="Winged helix-like DNA-binding domain superfamily/Winged helix DNA-binding domain"/>
    <property type="match status" value="1"/>
</dbReference>
<reference evidence="8 9" key="1">
    <citation type="journal article" date="2014" name="PLoS Genet.">
        <title>Phylogenetically driven sequencing of extremely halophilic archaea reveals strategies for static and dynamic osmo-response.</title>
        <authorList>
            <person name="Becker E.A."/>
            <person name="Seitzer P.M."/>
            <person name="Tritt A."/>
            <person name="Larsen D."/>
            <person name="Krusor M."/>
            <person name="Yao A.I."/>
            <person name="Wu D."/>
            <person name="Madern D."/>
            <person name="Eisen J.A."/>
            <person name="Darling A.E."/>
            <person name="Facciotti M.T."/>
        </authorList>
    </citation>
    <scope>NUCLEOTIDE SEQUENCE [LARGE SCALE GENOMIC DNA]</scope>
    <source>
        <strain evidence="8 9">DSM 8989</strain>
    </source>
</reference>
<gene>
    <name evidence="8" type="ORF">C450_01924</name>
</gene>
<dbReference type="PANTHER" id="PTHR34236:SF1">
    <property type="entry name" value="DIMETHYL SULFOXIDE REDUCTASE TRANSCRIPTIONAL ACTIVATOR"/>
    <property type="match status" value="1"/>
</dbReference>
<dbReference type="InterPro" id="IPR001789">
    <property type="entry name" value="Sig_transdc_resp-reg_receiver"/>
</dbReference>
<dbReference type="RefSeq" id="WP_005039326.1">
    <property type="nucleotide sequence ID" value="NZ_AOME01000013.1"/>
</dbReference>
<dbReference type="Gene3D" id="3.30.450.40">
    <property type="match status" value="1"/>
</dbReference>
<dbReference type="PATRIC" id="fig|1227456.3.peg.402"/>
<dbReference type="SUPFAM" id="SSF52172">
    <property type="entry name" value="CheY-like"/>
    <property type="match status" value="1"/>
</dbReference>
<dbReference type="AlphaFoldDB" id="M0NFM9"/>
<dbReference type="CDD" id="cd00156">
    <property type="entry name" value="REC"/>
    <property type="match status" value="1"/>
</dbReference>
<dbReference type="SMART" id="SM00448">
    <property type="entry name" value="REC"/>
    <property type="match status" value="1"/>
</dbReference>
<dbReference type="PANTHER" id="PTHR34236">
    <property type="entry name" value="DIMETHYL SULFOXIDE REDUCTASE TRANSCRIPTIONAL ACTIVATOR"/>
    <property type="match status" value="1"/>
</dbReference>
<name>M0NFM9_9EURY</name>
<dbReference type="InterPro" id="IPR029016">
    <property type="entry name" value="GAF-like_dom_sf"/>
</dbReference>